<dbReference type="InterPro" id="IPR000527">
    <property type="entry name" value="Flag_Lring"/>
</dbReference>
<comment type="subcellular location">
    <subcellularLocation>
        <location evidence="11">Cell outer membrane</location>
        <topology evidence="11">Lipid-anchor</topology>
    </subcellularLocation>
    <subcellularLocation>
        <location evidence="11">Bacterial flagellum basal body</location>
    </subcellularLocation>
    <subcellularLocation>
        <location evidence="2">Membrane</location>
        <topology evidence="2">Lipid-anchor</topology>
    </subcellularLocation>
</comment>
<dbReference type="GO" id="GO:0009427">
    <property type="term" value="C:bacterial-type flagellum basal body, distal rod, L ring"/>
    <property type="evidence" value="ECO:0007669"/>
    <property type="project" value="InterPro"/>
</dbReference>
<dbReference type="RefSeq" id="WP_091534152.1">
    <property type="nucleotide sequence ID" value="NZ_FOOC01000008.1"/>
</dbReference>
<comment type="function">
    <text evidence="1 11">Assembles around the rod to form the L-ring and probably protects the motor/basal body from shearing forces during rotation.</text>
</comment>
<evidence type="ECO:0000256" key="8">
    <source>
        <dbReference type="ARBA" id="ARBA00023143"/>
    </source>
</evidence>
<evidence type="ECO:0000313" key="14">
    <source>
        <dbReference type="Proteomes" id="UP000199771"/>
    </source>
</evidence>
<keyword evidence="13" id="KW-0969">Cilium</keyword>
<keyword evidence="14" id="KW-1185">Reference proteome</keyword>
<evidence type="ECO:0000256" key="1">
    <source>
        <dbReference type="ARBA" id="ARBA00002591"/>
    </source>
</evidence>
<dbReference type="GO" id="GO:0003774">
    <property type="term" value="F:cytoskeletal motor activity"/>
    <property type="evidence" value="ECO:0007669"/>
    <property type="project" value="InterPro"/>
</dbReference>
<evidence type="ECO:0000256" key="7">
    <source>
        <dbReference type="ARBA" id="ARBA00023139"/>
    </source>
</evidence>
<dbReference type="PRINTS" id="PR01008">
    <property type="entry name" value="FLGLRINGFLGH"/>
</dbReference>
<evidence type="ECO:0000256" key="4">
    <source>
        <dbReference type="ARBA" id="ARBA00011439"/>
    </source>
</evidence>
<feature type="signal peptide" evidence="12">
    <location>
        <begin position="1"/>
        <end position="18"/>
    </location>
</feature>
<sequence>MRALVIFAAFALAACSSAPLREDYAVPPEAIAAPSPPADGSIYSSAQHIALFEDRKARQVGDVLTVLLVEKTDAKKSAASNTRKETSVGIDGPTLFGRPVTVGGTPVLETRIGGEQAFSGSGGATQSNALSGSVSVLVVRVLPNGNLLVRGEKQLELNQGSETVAIEGIVRPADIAGDNTVRSDRVANARIYYAGRGAIADANTQGWLARFFASPFFPF</sequence>
<comment type="similarity">
    <text evidence="3 11">Belongs to the FlgH family.</text>
</comment>
<keyword evidence="6 11" id="KW-0472">Membrane</keyword>
<keyword evidence="13" id="KW-0966">Cell projection</keyword>
<gene>
    <name evidence="11" type="primary">flgH</name>
    <name evidence="13" type="ORF">SAMN04488120_10898</name>
</gene>
<name>A0A1I2JMX4_9GAMM</name>
<dbReference type="GO" id="GO:0009279">
    <property type="term" value="C:cell outer membrane"/>
    <property type="evidence" value="ECO:0007669"/>
    <property type="project" value="UniProtKB-SubCell"/>
</dbReference>
<evidence type="ECO:0000256" key="12">
    <source>
        <dbReference type="SAM" id="SignalP"/>
    </source>
</evidence>
<dbReference type="OrthoDB" id="9789463at2"/>
<dbReference type="HAMAP" id="MF_00415">
    <property type="entry name" value="FlgH"/>
    <property type="match status" value="1"/>
</dbReference>
<dbReference type="EMBL" id="FOOC01000008">
    <property type="protein sequence ID" value="SFF55478.1"/>
    <property type="molecule type" value="Genomic_DNA"/>
</dbReference>
<evidence type="ECO:0000313" key="13">
    <source>
        <dbReference type="EMBL" id="SFF55478.1"/>
    </source>
</evidence>
<dbReference type="Pfam" id="PF02107">
    <property type="entry name" value="FlgH"/>
    <property type="match status" value="1"/>
</dbReference>
<dbReference type="PROSITE" id="PS51257">
    <property type="entry name" value="PROKAR_LIPOPROTEIN"/>
    <property type="match status" value="1"/>
</dbReference>
<proteinExistence type="inferred from homology"/>
<keyword evidence="9 11" id="KW-0998">Cell outer membrane</keyword>
<keyword evidence="5 11" id="KW-0732">Signal</keyword>
<keyword evidence="8 11" id="KW-0975">Bacterial flagellum</keyword>
<dbReference type="Proteomes" id="UP000199771">
    <property type="component" value="Unassembled WGS sequence"/>
</dbReference>
<dbReference type="STRING" id="1076937.SAMN04488120_10898"/>
<dbReference type="PANTHER" id="PTHR34933:SF1">
    <property type="entry name" value="FLAGELLAR L-RING PROTEIN"/>
    <property type="match status" value="1"/>
</dbReference>
<evidence type="ECO:0000256" key="3">
    <source>
        <dbReference type="ARBA" id="ARBA00006929"/>
    </source>
</evidence>
<organism evidence="13 14">
    <name type="scientific">Fontimonas thermophila</name>
    <dbReference type="NCBI Taxonomy" id="1076937"/>
    <lineage>
        <taxon>Bacteria</taxon>
        <taxon>Pseudomonadati</taxon>
        <taxon>Pseudomonadota</taxon>
        <taxon>Gammaproteobacteria</taxon>
        <taxon>Nevskiales</taxon>
        <taxon>Nevskiaceae</taxon>
        <taxon>Fontimonas</taxon>
    </lineage>
</organism>
<keyword evidence="7" id="KW-0564">Palmitate</keyword>
<evidence type="ECO:0000256" key="11">
    <source>
        <dbReference type="HAMAP-Rule" id="MF_00415"/>
    </source>
</evidence>
<protein>
    <recommendedName>
        <fullName evidence="11">Flagellar L-ring protein</fullName>
    </recommendedName>
    <alternativeName>
        <fullName evidence="11">Basal body L-ring protein</fullName>
    </alternativeName>
</protein>
<evidence type="ECO:0000256" key="10">
    <source>
        <dbReference type="ARBA" id="ARBA00023288"/>
    </source>
</evidence>
<comment type="subunit">
    <text evidence="4 11">The basal body constitutes a major portion of the flagellar organelle and consists of four rings (L,P,S, and M) mounted on a central rod.</text>
</comment>
<evidence type="ECO:0000256" key="2">
    <source>
        <dbReference type="ARBA" id="ARBA00004635"/>
    </source>
</evidence>
<keyword evidence="13" id="KW-0282">Flagellum</keyword>
<reference evidence="13 14" key="1">
    <citation type="submission" date="2016-10" db="EMBL/GenBank/DDBJ databases">
        <authorList>
            <person name="de Groot N.N."/>
        </authorList>
    </citation>
    <scope>NUCLEOTIDE SEQUENCE [LARGE SCALE GENOMIC DNA]</scope>
    <source>
        <strain evidence="13 14">DSM 23609</strain>
    </source>
</reference>
<dbReference type="AlphaFoldDB" id="A0A1I2JMX4"/>
<evidence type="ECO:0000256" key="5">
    <source>
        <dbReference type="ARBA" id="ARBA00022729"/>
    </source>
</evidence>
<dbReference type="PANTHER" id="PTHR34933">
    <property type="entry name" value="FLAGELLAR L-RING PROTEIN"/>
    <property type="match status" value="1"/>
</dbReference>
<evidence type="ECO:0000256" key="6">
    <source>
        <dbReference type="ARBA" id="ARBA00023136"/>
    </source>
</evidence>
<feature type="chain" id="PRO_5011532339" description="Flagellar L-ring protein" evidence="12">
    <location>
        <begin position="19"/>
        <end position="219"/>
    </location>
</feature>
<evidence type="ECO:0000256" key="9">
    <source>
        <dbReference type="ARBA" id="ARBA00023237"/>
    </source>
</evidence>
<accession>A0A1I2JMX4</accession>
<dbReference type="NCBIfam" id="NF001304">
    <property type="entry name" value="PRK00249.1-4"/>
    <property type="match status" value="1"/>
</dbReference>
<keyword evidence="10 11" id="KW-0449">Lipoprotein</keyword>
<dbReference type="GO" id="GO:0071973">
    <property type="term" value="P:bacterial-type flagellum-dependent cell motility"/>
    <property type="evidence" value="ECO:0007669"/>
    <property type="project" value="InterPro"/>
</dbReference>